<dbReference type="VEuPathDB" id="FungiDB:I7I51_07945"/>
<dbReference type="Proteomes" id="UP000663671">
    <property type="component" value="Chromosome 2"/>
</dbReference>
<reference evidence="1" key="1">
    <citation type="submission" date="2021-01" db="EMBL/GenBank/DDBJ databases">
        <title>Chromosome-level genome assembly of a human fungal pathogen reveals clustering of transcriptionally co-regulated genes.</title>
        <authorList>
            <person name="Voorhies M."/>
            <person name="Cohen S."/>
            <person name="Shea T.P."/>
            <person name="Petrus S."/>
            <person name="Munoz J.F."/>
            <person name="Poplawski S."/>
            <person name="Goldman W.E."/>
            <person name="Michael T."/>
            <person name="Cuomo C.A."/>
            <person name="Sil A."/>
            <person name="Beyhan S."/>
        </authorList>
    </citation>
    <scope>NUCLEOTIDE SEQUENCE</scope>
    <source>
        <strain evidence="1">WU24</strain>
    </source>
</reference>
<sequence>MAGTVQHLGGEDKKRDRCLPRCQLIIGCVFSATVGQAAEGIEWNVRNNQDVELQQHAYTGDVSEAQRLLLLSNLSGKTSWLLCLLLNVVISNYYDCFQGKENLKGKEDGIWFQQSPKRNILRDGMAHEKPHMG</sequence>
<dbReference type="EMBL" id="CP069109">
    <property type="protein sequence ID" value="QSS58518.1"/>
    <property type="molecule type" value="Genomic_DNA"/>
</dbReference>
<gene>
    <name evidence="1" type="ORF">I7I51_07945</name>
</gene>
<evidence type="ECO:0000313" key="1">
    <source>
        <dbReference type="EMBL" id="QSS58518.1"/>
    </source>
</evidence>
<evidence type="ECO:0000313" key="2">
    <source>
        <dbReference type="Proteomes" id="UP000663671"/>
    </source>
</evidence>
<organism evidence="1 2">
    <name type="scientific">Ajellomyces capsulatus</name>
    <name type="common">Darling's disease fungus</name>
    <name type="synonym">Histoplasma capsulatum</name>
    <dbReference type="NCBI Taxonomy" id="5037"/>
    <lineage>
        <taxon>Eukaryota</taxon>
        <taxon>Fungi</taxon>
        <taxon>Dikarya</taxon>
        <taxon>Ascomycota</taxon>
        <taxon>Pezizomycotina</taxon>
        <taxon>Eurotiomycetes</taxon>
        <taxon>Eurotiomycetidae</taxon>
        <taxon>Onygenales</taxon>
        <taxon>Ajellomycetaceae</taxon>
        <taxon>Histoplasma</taxon>
    </lineage>
</organism>
<proteinExistence type="predicted"/>
<dbReference type="AlphaFoldDB" id="A0A8A1LWH1"/>
<accession>A0A8A1LWH1</accession>
<name>A0A8A1LWH1_AJECA</name>
<protein>
    <submittedName>
        <fullName evidence="1">Uncharacterized protein</fullName>
    </submittedName>
</protein>